<gene>
    <name evidence="3" type="ORF">H9646_16265</name>
</gene>
<evidence type="ECO:0000313" key="3">
    <source>
        <dbReference type="EMBL" id="MBD7962026.1"/>
    </source>
</evidence>
<dbReference type="EMBL" id="JACSQK010000009">
    <property type="protein sequence ID" value="MBD7962026.1"/>
    <property type="molecule type" value="Genomic_DNA"/>
</dbReference>
<feature type="region of interest" description="Disordered" evidence="1">
    <location>
        <begin position="70"/>
        <end position="104"/>
    </location>
</feature>
<evidence type="ECO:0008006" key="5">
    <source>
        <dbReference type="Google" id="ProtNLM"/>
    </source>
</evidence>
<keyword evidence="4" id="KW-1185">Reference proteome</keyword>
<reference evidence="3 4" key="1">
    <citation type="submission" date="2020-08" db="EMBL/GenBank/DDBJ databases">
        <title>A Genomic Blueprint of the Chicken Gut Microbiome.</title>
        <authorList>
            <person name="Gilroy R."/>
            <person name="Ravi A."/>
            <person name="Getino M."/>
            <person name="Pursley I."/>
            <person name="Horton D.L."/>
            <person name="Alikhan N.-F."/>
            <person name="Baker D."/>
            <person name="Gharbi K."/>
            <person name="Hall N."/>
            <person name="Watson M."/>
            <person name="Adriaenssens E.M."/>
            <person name="Foster-Nyarko E."/>
            <person name="Jarju S."/>
            <person name="Secka A."/>
            <person name="Antonio M."/>
            <person name="Oren A."/>
            <person name="Chaudhuri R."/>
            <person name="La Ragione R.M."/>
            <person name="Hildebrand F."/>
            <person name="Pallen M.J."/>
        </authorList>
    </citation>
    <scope>NUCLEOTIDE SEQUENCE [LARGE SCALE GENOMIC DNA]</scope>
    <source>
        <strain evidence="3 4">Sa2CVA6</strain>
    </source>
</reference>
<feature type="compositionally biased region" description="Polar residues" evidence="1">
    <location>
        <begin position="73"/>
        <end position="99"/>
    </location>
</feature>
<dbReference type="Proteomes" id="UP000634919">
    <property type="component" value="Unassembled WGS sequence"/>
</dbReference>
<evidence type="ECO:0000256" key="1">
    <source>
        <dbReference type="SAM" id="MobiDB-lite"/>
    </source>
</evidence>
<comment type="caution">
    <text evidence="3">The sequence shown here is derived from an EMBL/GenBank/DDBJ whole genome shotgun (WGS) entry which is preliminary data.</text>
</comment>
<protein>
    <recommendedName>
        <fullName evidence="5">Secreted protein</fullName>
    </recommendedName>
</protein>
<name>A0ABR8SEW6_9BURK</name>
<evidence type="ECO:0000313" key="4">
    <source>
        <dbReference type="Proteomes" id="UP000634919"/>
    </source>
</evidence>
<feature type="transmembrane region" description="Helical" evidence="2">
    <location>
        <begin position="6"/>
        <end position="29"/>
    </location>
</feature>
<evidence type="ECO:0000256" key="2">
    <source>
        <dbReference type="SAM" id="Phobius"/>
    </source>
</evidence>
<organism evidence="3 4">
    <name type="scientific">Comamonas avium</name>
    <dbReference type="NCBI Taxonomy" id="2762231"/>
    <lineage>
        <taxon>Bacteria</taxon>
        <taxon>Pseudomonadati</taxon>
        <taxon>Pseudomonadota</taxon>
        <taxon>Betaproteobacteria</taxon>
        <taxon>Burkholderiales</taxon>
        <taxon>Comamonadaceae</taxon>
        <taxon>Comamonas</taxon>
    </lineage>
</organism>
<proteinExistence type="predicted"/>
<sequence length="133" mass="14303">MAVARICSAACASMPATLAVTFTALLWLIHSPSPRNKRWFNASAKQSCHLTGNVEPALTAQKAQKAVKVLKPQASSLKPQASSLKPQASSLKPQASNQKAPKRLAIPAASRLSLGQGRQILMNKKTQSRHHRC</sequence>
<accession>A0ABR8SEW6</accession>
<keyword evidence="2" id="KW-1133">Transmembrane helix</keyword>
<keyword evidence="2" id="KW-0472">Membrane</keyword>
<dbReference type="RefSeq" id="WP_191724446.1">
    <property type="nucleotide sequence ID" value="NZ_JACSQK010000009.1"/>
</dbReference>
<keyword evidence="2" id="KW-0812">Transmembrane</keyword>